<comment type="caution">
    <text evidence="2">The sequence shown here is derived from an EMBL/GenBank/DDBJ whole genome shotgun (WGS) entry which is preliminary data.</text>
</comment>
<dbReference type="EMBL" id="MVOH01000014">
    <property type="protein sequence ID" value="PAU67420.1"/>
    <property type="molecule type" value="Genomic_DNA"/>
</dbReference>
<reference evidence="2 3" key="1">
    <citation type="journal article" date="2017" name="ISME J.">
        <title>Unveiling bifidobacterial biogeography across the mammalian branch of the tree of life.</title>
        <authorList>
            <person name="Milani C."/>
            <person name="Mangifesta M."/>
            <person name="Mancabelli L."/>
            <person name="Lugli G.A."/>
            <person name="James K."/>
            <person name="Duranti S."/>
            <person name="Turroni F."/>
            <person name="Ferrario C."/>
            <person name="Ossiprandi M.C."/>
            <person name="van Sinderen D."/>
            <person name="Ventura M."/>
        </authorList>
    </citation>
    <scope>NUCLEOTIDE SEQUENCE [LARGE SCALE GENOMIC DNA]</scope>
    <source>
        <strain evidence="3">Ham19E</strain>
    </source>
</reference>
<evidence type="ECO:0000256" key="1">
    <source>
        <dbReference type="SAM" id="MobiDB-lite"/>
    </source>
</evidence>
<keyword evidence="3" id="KW-1185">Reference proteome</keyword>
<gene>
    <name evidence="2" type="ORF">B1526_1143</name>
</gene>
<dbReference type="AlphaFoldDB" id="A0A2A2EEK7"/>
<feature type="region of interest" description="Disordered" evidence="1">
    <location>
        <begin position="46"/>
        <end position="79"/>
    </location>
</feature>
<name>A0A2A2EEK7_9BIFI</name>
<protein>
    <submittedName>
        <fullName evidence="2">Addiction module antitoxin</fullName>
    </submittedName>
</protein>
<organism evidence="2 3">
    <name type="scientific">Bifidobacterium criceti</name>
    <dbReference type="NCBI Taxonomy" id="1960969"/>
    <lineage>
        <taxon>Bacteria</taxon>
        <taxon>Bacillati</taxon>
        <taxon>Actinomycetota</taxon>
        <taxon>Actinomycetes</taxon>
        <taxon>Bifidobacteriales</taxon>
        <taxon>Bifidobacteriaceae</taxon>
        <taxon>Bifidobacterium</taxon>
    </lineage>
</organism>
<dbReference type="RefSeq" id="WP_133088489.1">
    <property type="nucleotide sequence ID" value="NZ_MVOH01000014.1"/>
</dbReference>
<dbReference type="Proteomes" id="UP000218399">
    <property type="component" value="Unassembled WGS sequence"/>
</dbReference>
<proteinExistence type="predicted"/>
<sequence length="79" mass="8392">MALNTTAWDITEYLEDEEGIAEYLNAVIELNDPVLLQAAIGDIAKTQRNHPHSSSSAPKNGDAVETSQPRAAAINDGAS</sequence>
<accession>A0A2A2EEK7</accession>
<dbReference type="InterPro" id="IPR014057">
    <property type="entry name" value="HI1420"/>
</dbReference>
<evidence type="ECO:0000313" key="2">
    <source>
        <dbReference type="EMBL" id="PAU67420.1"/>
    </source>
</evidence>
<dbReference type="OrthoDB" id="9798416at2"/>
<evidence type="ECO:0000313" key="3">
    <source>
        <dbReference type="Proteomes" id="UP000218399"/>
    </source>
</evidence>
<dbReference type="Pfam" id="PF21716">
    <property type="entry name" value="dnstrm_HI1420"/>
    <property type="match status" value="1"/>
</dbReference>